<dbReference type="PANTHER" id="PTHR10697:SF1">
    <property type="entry name" value="MAMMALIAN EPENDYMIN-RELATED PROTEIN 1"/>
    <property type="match status" value="1"/>
</dbReference>
<keyword evidence="3" id="KW-1185">Reference proteome</keyword>
<dbReference type="PANTHER" id="PTHR10697">
    <property type="entry name" value="MAMMALIAN EPENDYMIN-RELATED PROTEIN 1"/>
    <property type="match status" value="1"/>
</dbReference>
<dbReference type="InterPro" id="IPR001299">
    <property type="entry name" value="Ependymin"/>
</dbReference>
<evidence type="ECO:0000313" key="3">
    <source>
        <dbReference type="Proteomes" id="UP001174909"/>
    </source>
</evidence>
<name>A0AA35R133_GEOBA</name>
<dbReference type="GO" id="GO:0007160">
    <property type="term" value="P:cell-matrix adhesion"/>
    <property type="evidence" value="ECO:0007669"/>
    <property type="project" value="InterPro"/>
</dbReference>
<protein>
    <submittedName>
        <fullName evidence="2">Ependymin</fullName>
    </submittedName>
</protein>
<feature type="chain" id="PRO_5041218640" evidence="1">
    <location>
        <begin position="20"/>
        <end position="339"/>
    </location>
</feature>
<feature type="signal peptide" evidence="1">
    <location>
        <begin position="1"/>
        <end position="19"/>
    </location>
</feature>
<evidence type="ECO:0000256" key="1">
    <source>
        <dbReference type="SAM" id="SignalP"/>
    </source>
</evidence>
<dbReference type="Proteomes" id="UP001174909">
    <property type="component" value="Unassembled WGS sequence"/>
</dbReference>
<sequence length="339" mass="38309">MIRISVLCVVLSWAVLVSSQRPTPCDAPTIWSGGFTQRDQQQAFFTTGEIYYDEVQQRVAYILLDNEGQSSEKLHIIALYKEDLIYTINLETEACGVQKLGRTFIPIQVPVNATFVGDTILGTSDLTLGDGVEVETWQGKFTDPNGFYQVVVTRRGCIPLNDLFVSDEIGTVETFFSNIVGGISDPNVFVPPGASKDRHPVRDRNRQFEDTGRLVYDASGQRILYVFEELEPQRDVVYDLQLFKEKKRYTMDRNTMKCTITDITDDFRPIQIPNNATFVDKLVLGSNAEADTGVTIVQWRGNTTNPSERDDLFENFFYDITLGFDPDDFIPPKECGSLE</sequence>
<proteinExistence type="predicted"/>
<dbReference type="AlphaFoldDB" id="A0AA35R133"/>
<dbReference type="GO" id="GO:0005509">
    <property type="term" value="F:calcium ion binding"/>
    <property type="evidence" value="ECO:0007669"/>
    <property type="project" value="InterPro"/>
</dbReference>
<reference evidence="2" key="1">
    <citation type="submission" date="2023-03" db="EMBL/GenBank/DDBJ databases">
        <authorList>
            <person name="Steffen K."/>
            <person name="Cardenas P."/>
        </authorList>
    </citation>
    <scope>NUCLEOTIDE SEQUENCE</scope>
</reference>
<dbReference type="EMBL" id="CASHTH010000344">
    <property type="protein sequence ID" value="CAI7998322.1"/>
    <property type="molecule type" value="Genomic_DNA"/>
</dbReference>
<dbReference type="Pfam" id="PF00811">
    <property type="entry name" value="Ependymin"/>
    <property type="match status" value="2"/>
</dbReference>
<gene>
    <name evidence="2" type="ORF">GBAR_LOCUS2402</name>
</gene>
<evidence type="ECO:0000313" key="2">
    <source>
        <dbReference type="EMBL" id="CAI7998322.1"/>
    </source>
</evidence>
<comment type="caution">
    <text evidence="2">The sequence shown here is derived from an EMBL/GenBank/DDBJ whole genome shotgun (WGS) entry which is preliminary data.</text>
</comment>
<dbReference type="SMART" id="SM00026">
    <property type="entry name" value="EPEND"/>
    <property type="match status" value="1"/>
</dbReference>
<organism evidence="2 3">
    <name type="scientific">Geodia barretti</name>
    <name type="common">Barrett's horny sponge</name>
    <dbReference type="NCBI Taxonomy" id="519541"/>
    <lineage>
        <taxon>Eukaryota</taxon>
        <taxon>Metazoa</taxon>
        <taxon>Porifera</taxon>
        <taxon>Demospongiae</taxon>
        <taxon>Heteroscleromorpha</taxon>
        <taxon>Tetractinellida</taxon>
        <taxon>Astrophorina</taxon>
        <taxon>Geodiidae</taxon>
        <taxon>Geodia</taxon>
    </lineage>
</organism>
<dbReference type="GO" id="GO:0005576">
    <property type="term" value="C:extracellular region"/>
    <property type="evidence" value="ECO:0007669"/>
    <property type="project" value="InterPro"/>
</dbReference>
<accession>A0AA35R133</accession>
<dbReference type="GO" id="GO:0005764">
    <property type="term" value="C:lysosome"/>
    <property type="evidence" value="ECO:0007669"/>
    <property type="project" value="TreeGrafter"/>
</dbReference>
<keyword evidence="1" id="KW-0732">Signal</keyword>